<dbReference type="Pfam" id="PF10545">
    <property type="entry name" value="MADF_DNA_bdg"/>
    <property type="match status" value="1"/>
</dbReference>
<evidence type="ECO:0000259" key="1">
    <source>
        <dbReference type="Pfam" id="PF10545"/>
    </source>
</evidence>
<organism evidence="3">
    <name type="scientific">Acromyrmex echinatior</name>
    <name type="common">Panamanian leafcutter ant</name>
    <name type="synonym">Acromyrmex octospinosus echinatior</name>
    <dbReference type="NCBI Taxonomy" id="103372"/>
    <lineage>
        <taxon>Eukaryota</taxon>
        <taxon>Metazoa</taxon>
        <taxon>Ecdysozoa</taxon>
        <taxon>Arthropoda</taxon>
        <taxon>Hexapoda</taxon>
        <taxon>Insecta</taxon>
        <taxon>Pterygota</taxon>
        <taxon>Neoptera</taxon>
        <taxon>Endopterygota</taxon>
        <taxon>Hymenoptera</taxon>
        <taxon>Apocrita</taxon>
        <taxon>Aculeata</taxon>
        <taxon>Formicoidea</taxon>
        <taxon>Formicidae</taxon>
        <taxon>Myrmicinae</taxon>
        <taxon>Acromyrmex</taxon>
    </lineage>
</organism>
<dbReference type="Proteomes" id="UP000007755">
    <property type="component" value="Unassembled WGS sequence"/>
</dbReference>
<dbReference type="GO" id="GO:0005634">
    <property type="term" value="C:nucleus"/>
    <property type="evidence" value="ECO:0007669"/>
    <property type="project" value="TreeGrafter"/>
</dbReference>
<reference evidence="2" key="1">
    <citation type="submission" date="2011-02" db="EMBL/GenBank/DDBJ databases">
        <title>The genome of the leaf-cutting ant Acromyrmex echinatior suggests key adaptations to social evolution and fungus farming.</title>
        <authorList>
            <person name="Nygaard S."/>
            <person name="Zhang G."/>
        </authorList>
    </citation>
    <scope>NUCLEOTIDE SEQUENCE</scope>
</reference>
<accession>F4X687</accession>
<dbReference type="GO" id="GO:0005667">
    <property type="term" value="C:transcription regulator complex"/>
    <property type="evidence" value="ECO:0007669"/>
    <property type="project" value="TreeGrafter"/>
</dbReference>
<dbReference type="GO" id="GO:0006357">
    <property type="term" value="P:regulation of transcription by RNA polymerase II"/>
    <property type="evidence" value="ECO:0007669"/>
    <property type="project" value="TreeGrafter"/>
</dbReference>
<dbReference type="EMBL" id="GL888797">
    <property type="protein sequence ID" value="EGI58033.1"/>
    <property type="molecule type" value="Genomic_DNA"/>
</dbReference>
<protein>
    <recommendedName>
        <fullName evidence="1">MADF domain-containing protein</fullName>
    </recommendedName>
</protein>
<keyword evidence="3" id="KW-1185">Reference proteome</keyword>
<sequence>MVVDNNNYFYPRCRKYSSEDTKRKWKNLRDRFMRIVASKKLSSSGAASSGTKKQWRFYQSLQFLRDTFLRKEYKSNMSTPAFSKMYFTYQNNCYCYFKTASNMSVSDDNNNEKINIKVLNKDADKINRKKKAMQTFTQDNILKQISEKLRQFTLTLPTPLIADEIHNFLMTISAQLHTLPDIRKRRMMFQIHEMLYNELLQ</sequence>
<name>F4X687_ACREC</name>
<dbReference type="PANTHER" id="PTHR12243">
    <property type="entry name" value="MADF DOMAIN TRANSCRIPTION FACTOR"/>
    <property type="match status" value="1"/>
</dbReference>
<gene>
    <name evidence="2" type="ORF">G5I_13910</name>
</gene>
<dbReference type="AlphaFoldDB" id="F4X687"/>
<dbReference type="InterPro" id="IPR039353">
    <property type="entry name" value="TF_Adf1"/>
</dbReference>
<dbReference type="InParanoid" id="F4X687"/>
<evidence type="ECO:0000313" key="2">
    <source>
        <dbReference type="EMBL" id="EGI58033.1"/>
    </source>
</evidence>
<proteinExistence type="predicted"/>
<feature type="domain" description="MADF" evidence="1">
    <location>
        <begin position="15"/>
        <end position="64"/>
    </location>
</feature>
<dbReference type="InterPro" id="IPR006578">
    <property type="entry name" value="MADF-dom"/>
</dbReference>
<dbReference type="PANTHER" id="PTHR12243:SF69">
    <property type="entry name" value="SI:CH73-59F11.3"/>
    <property type="match status" value="1"/>
</dbReference>
<evidence type="ECO:0000313" key="3">
    <source>
        <dbReference type="Proteomes" id="UP000007755"/>
    </source>
</evidence>